<dbReference type="AlphaFoldDB" id="A0A150ND77"/>
<dbReference type="EMBL" id="LQYY01000034">
    <property type="protein sequence ID" value="KYD34643.1"/>
    <property type="molecule type" value="Genomic_DNA"/>
</dbReference>
<protein>
    <submittedName>
        <fullName evidence="1">Uncharacterized protein</fullName>
    </submittedName>
</protein>
<name>A0A150ND77_GEOSE</name>
<comment type="caution">
    <text evidence="1">The sequence shown here is derived from an EMBL/GenBank/DDBJ whole genome shotgun (WGS) entry which is preliminary data.</text>
</comment>
<accession>A0A150ND77</accession>
<organism evidence="1 2">
    <name type="scientific">Geobacillus stearothermophilus</name>
    <name type="common">Bacillus stearothermophilus</name>
    <dbReference type="NCBI Taxonomy" id="1422"/>
    <lineage>
        <taxon>Bacteria</taxon>
        <taxon>Bacillati</taxon>
        <taxon>Bacillota</taxon>
        <taxon>Bacilli</taxon>
        <taxon>Bacillales</taxon>
        <taxon>Anoxybacillaceae</taxon>
        <taxon>Geobacillus</taxon>
    </lineage>
</organism>
<gene>
    <name evidence="1" type="ORF">B4114_0299</name>
</gene>
<proteinExistence type="predicted"/>
<reference evidence="1 2" key="1">
    <citation type="submission" date="2016-01" db="EMBL/GenBank/DDBJ databases">
        <title>Draft Genome Sequences of Seven Thermophilic Sporeformers Isolated from Foods.</title>
        <authorList>
            <person name="Berendsen E.M."/>
            <person name="Wells-Bennik M.H."/>
            <person name="Krawcyk A.O."/>
            <person name="De Jong A."/>
            <person name="Holsappel S."/>
            <person name="Eijlander R.T."/>
            <person name="Kuipers O.P."/>
        </authorList>
    </citation>
    <scope>NUCLEOTIDE SEQUENCE [LARGE SCALE GENOMIC DNA]</scope>
    <source>
        <strain evidence="1 2">B4114</strain>
    </source>
</reference>
<evidence type="ECO:0000313" key="2">
    <source>
        <dbReference type="Proteomes" id="UP000075517"/>
    </source>
</evidence>
<dbReference type="Proteomes" id="UP000075517">
    <property type="component" value="Unassembled WGS sequence"/>
</dbReference>
<evidence type="ECO:0000313" key="1">
    <source>
        <dbReference type="EMBL" id="KYD34643.1"/>
    </source>
</evidence>
<sequence>MLTTRNQRTAVSFRFILQHHEQAPHTKMNIAPSPPIRWKRGDVFL</sequence>